<evidence type="ECO:0000256" key="4">
    <source>
        <dbReference type="ARBA" id="ARBA00010441"/>
    </source>
</evidence>
<dbReference type="InterPro" id="IPR043130">
    <property type="entry name" value="CDP-OH_PTrfase_TM_dom"/>
</dbReference>
<dbReference type="Proteomes" id="UP001221302">
    <property type="component" value="Unassembled WGS sequence"/>
</dbReference>
<evidence type="ECO:0000256" key="2">
    <source>
        <dbReference type="ARBA" id="ARBA00004141"/>
    </source>
</evidence>
<evidence type="ECO:0000256" key="14">
    <source>
        <dbReference type="ARBA" id="ARBA00023264"/>
    </source>
</evidence>
<evidence type="ECO:0000256" key="3">
    <source>
        <dbReference type="ARBA" id="ARBA00004308"/>
    </source>
</evidence>
<evidence type="ECO:0000256" key="7">
    <source>
        <dbReference type="ARBA" id="ARBA00022516"/>
    </source>
</evidence>
<name>A0AAE3NY56_9BACT</name>
<dbReference type="InterPro" id="IPR048254">
    <property type="entry name" value="CDP_ALCOHOL_P_TRANSF_CS"/>
</dbReference>
<feature type="transmembrane region" description="Helical" evidence="17">
    <location>
        <begin position="96"/>
        <end position="117"/>
    </location>
</feature>
<accession>A0AAE3NY56</accession>
<dbReference type="EMBL" id="JARGDL010000001">
    <property type="protein sequence ID" value="MDF1610614.1"/>
    <property type="molecule type" value="Genomic_DNA"/>
</dbReference>
<feature type="transmembrane region" description="Helical" evidence="17">
    <location>
        <begin position="192"/>
        <end position="208"/>
    </location>
</feature>
<evidence type="ECO:0000256" key="12">
    <source>
        <dbReference type="ARBA" id="ARBA00023136"/>
    </source>
</evidence>
<evidence type="ECO:0000256" key="6">
    <source>
        <dbReference type="ARBA" id="ARBA00017171"/>
    </source>
</evidence>
<keyword evidence="19" id="KW-1185">Reference proteome</keyword>
<evidence type="ECO:0000313" key="18">
    <source>
        <dbReference type="EMBL" id="MDF1610614.1"/>
    </source>
</evidence>
<dbReference type="RefSeq" id="WP_321534379.1">
    <property type="nucleotide sequence ID" value="NZ_JARGDL010000001.1"/>
</dbReference>
<reference evidence="18" key="1">
    <citation type="submission" date="2023-03" db="EMBL/GenBank/DDBJ databases">
        <title>Stygiobacter electus gen. nov., sp. nov., facultatively anaerobic thermotolerant bacterium of the class Ignavibacteria from a well of Yessentuki mineral water deposit.</title>
        <authorList>
            <person name="Podosokorskaya O.A."/>
            <person name="Elcheninov A.G."/>
            <person name="Petrova N.F."/>
            <person name="Zavarzina D.G."/>
            <person name="Kublanov I.V."/>
            <person name="Merkel A.Y."/>
        </authorList>
    </citation>
    <scope>NUCLEOTIDE SEQUENCE</scope>
    <source>
        <strain evidence="18">09-Me</strain>
    </source>
</reference>
<dbReference type="Gene3D" id="1.20.120.1760">
    <property type="match status" value="1"/>
</dbReference>
<feature type="transmembrane region" description="Helical" evidence="17">
    <location>
        <begin position="129"/>
        <end position="148"/>
    </location>
</feature>
<evidence type="ECO:0000256" key="9">
    <source>
        <dbReference type="ARBA" id="ARBA00022692"/>
    </source>
</evidence>
<keyword evidence="14" id="KW-1208">Phospholipid metabolism</keyword>
<dbReference type="GO" id="GO:0016020">
    <property type="term" value="C:membrane"/>
    <property type="evidence" value="ECO:0007669"/>
    <property type="project" value="UniProtKB-SubCell"/>
</dbReference>
<dbReference type="GO" id="GO:0012505">
    <property type="term" value="C:endomembrane system"/>
    <property type="evidence" value="ECO:0007669"/>
    <property type="project" value="UniProtKB-SubCell"/>
</dbReference>
<evidence type="ECO:0000313" key="19">
    <source>
        <dbReference type="Proteomes" id="UP001221302"/>
    </source>
</evidence>
<keyword evidence="13" id="KW-0594">Phospholipid biosynthesis</keyword>
<evidence type="ECO:0000256" key="17">
    <source>
        <dbReference type="SAM" id="Phobius"/>
    </source>
</evidence>
<gene>
    <name evidence="18" type="primary">pssA</name>
    <name evidence="18" type="ORF">P0M35_00500</name>
</gene>
<dbReference type="PROSITE" id="PS00379">
    <property type="entry name" value="CDP_ALCOHOL_P_TRANSF"/>
    <property type="match status" value="1"/>
</dbReference>
<comment type="subcellular location">
    <subcellularLocation>
        <location evidence="3">Endomembrane system</location>
    </subcellularLocation>
    <subcellularLocation>
        <location evidence="2">Membrane</location>
        <topology evidence="2">Multi-pass membrane protein</topology>
    </subcellularLocation>
</comment>
<evidence type="ECO:0000256" key="15">
    <source>
        <dbReference type="ARBA" id="ARBA00032361"/>
    </source>
</evidence>
<protein>
    <recommendedName>
        <fullName evidence="6">CDP-diacylglycerol--serine O-phosphatidyltransferase</fullName>
        <ecNumber evidence="5">2.7.8.8</ecNumber>
    </recommendedName>
    <alternativeName>
        <fullName evidence="15">Phosphatidylserine synthase</fullName>
    </alternativeName>
</protein>
<comment type="caution">
    <text evidence="18">The sequence shown here is derived from an EMBL/GenBank/DDBJ whole genome shotgun (WGS) entry which is preliminary data.</text>
</comment>
<evidence type="ECO:0000256" key="13">
    <source>
        <dbReference type="ARBA" id="ARBA00023209"/>
    </source>
</evidence>
<evidence type="ECO:0000256" key="16">
    <source>
        <dbReference type="RuleBase" id="RU003750"/>
    </source>
</evidence>
<feature type="transmembrane region" description="Helical" evidence="17">
    <location>
        <begin position="9"/>
        <end position="28"/>
    </location>
</feature>
<feature type="transmembrane region" description="Helical" evidence="17">
    <location>
        <begin position="160"/>
        <end position="180"/>
    </location>
</feature>
<dbReference type="InterPro" id="IPR000462">
    <property type="entry name" value="CDP-OH_P_trans"/>
</dbReference>
<keyword evidence="10 17" id="KW-1133">Transmembrane helix</keyword>
<dbReference type="InterPro" id="IPR004533">
    <property type="entry name" value="CDP-diaglyc--ser_O-PTrfase"/>
</dbReference>
<evidence type="ECO:0000256" key="10">
    <source>
        <dbReference type="ARBA" id="ARBA00022989"/>
    </source>
</evidence>
<dbReference type="GO" id="GO:0008654">
    <property type="term" value="P:phospholipid biosynthetic process"/>
    <property type="evidence" value="ECO:0007669"/>
    <property type="project" value="UniProtKB-KW"/>
</dbReference>
<dbReference type="Pfam" id="PF01066">
    <property type="entry name" value="CDP-OH_P_transf"/>
    <property type="match status" value="1"/>
</dbReference>
<organism evidence="18 19">
    <name type="scientific">Stygiobacter electus</name>
    <dbReference type="NCBI Taxonomy" id="3032292"/>
    <lineage>
        <taxon>Bacteria</taxon>
        <taxon>Pseudomonadati</taxon>
        <taxon>Ignavibacteriota</taxon>
        <taxon>Ignavibacteria</taxon>
        <taxon>Ignavibacteriales</taxon>
        <taxon>Melioribacteraceae</taxon>
        <taxon>Stygiobacter</taxon>
    </lineage>
</organism>
<dbReference type="NCBIfam" id="TIGR00473">
    <property type="entry name" value="pssA"/>
    <property type="match status" value="1"/>
</dbReference>
<dbReference type="EC" id="2.7.8.8" evidence="5"/>
<keyword evidence="8 16" id="KW-0808">Transferase</keyword>
<keyword evidence="7" id="KW-0444">Lipid biosynthesis</keyword>
<dbReference type="GO" id="GO:0003882">
    <property type="term" value="F:CDP-diacylglycerol-serine O-phosphatidyltransferase activity"/>
    <property type="evidence" value="ECO:0007669"/>
    <property type="project" value="UniProtKB-EC"/>
</dbReference>
<keyword evidence="12 17" id="KW-0472">Membrane</keyword>
<feature type="transmembrane region" description="Helical" evidence="17">
    <location>
        <begin position="34"/>
        <end position="58"/>
    </location>
</feature>
<proteinExistence type="inferred from homology"/>
<evidence type="ECO:0000256" key="5">
    <source>
        <dbReference type="ARBA" id="ARBA00013174"/>
    </source>
</evidence>
<evidence type="ECO:0000256" key="11">
    <source>
        <dbReference type="ARBA" id="ARBA00023098"/>
    </source>
</evidence>
<comment type="catalytic activity">
    <reaction evidence="1">
        <text>a CDP-1,2-diacyl-sn-glycerol + L-serine = a 1,2-diacyl-sn-glycero-3-phospho-L-serine + CMP + H(+)</text>
        <dbReference type="Rhea" id="RHEA:16913"/>
        <dbReference type="ChEBI" id="CHEBI:15378"/>
        <dbReference type="ChEBI" id="CHEBI:33384"/>
        <dbReference type="ChEBI" id="CHEBI:57262"/>
        <dbReference type="ChEBI" id="CHEBI:58332"/>
        <dbReference type="ChEBI" id="CHEBI:60377"/>
        <dbReference type="EC" id="2.7.8.8"/>
    </reaction>
</comment>
<feature type="transmembrane region" description="Helical" evidence="17">
    <location>
        <begin position="214"/>
        <end position="231"/>
    </location>
</feature>
<keyword evidence="11" id="KW-0443">Lipid metabolism</keyword>
<evidence type="ECO:0000256" key="1">
    <source>
        <dbReference type="ARBA" id="ARBA00000287"/>
    </source>
</evidence>
<dbReference type="AlphaFoldDB" id="A0AAE3NY56"/>
<keyword evidence="9 17" id="KW-0812">Transmembrane</keyword>
<evidence type="ECO:0000256" key="8">
    <source>
        <dbReference type="ARBA" id="ARBA00022679"/>
    </source>
</evidence>
<sequence length="249" mass="27790">MKLNLFKSFAANTVTSLNIFCGFLSLVFASQDNFMLAAIFIMAAAIFDALDGIVARLLNTSSKFGVELDSLSDVVSFGAAPSFLIYKAFAFQFGNIGILISSLLLIFGALRLARFNITIQDLNTKSDFTGLPIPLSAITISLLIFSFYKDGKIIEPINYFIFPLVLLLSFLMVSKIRYNALPKLKDKSIKQKLIYILVLLVGIILTILSKGYIAFFIFLGVILFGIVRAIYKKIFFNNTKIQELKIREN</sequence>
<comment type="similarity">
    <text evidence="4 16">Belongs to the CDP-alcohol phosphatidyltransferase class-I family.</text>
</comment>